<name>A0A1V9G9Z2_9BACT</name>
<dbReference type="PANTHER" id="PTHR43569:SF2">
    <property type="entry name" value="AMIDOHYDROLASE-RELATED DOMAIN-CONTAINING PROTEIN"/>
    <property type="match status" value="1"/>
</dbReference>
<dbReference type="PANTHER" id="PTHR43569">
    <property type="entry name" value="AMIDOHYDROLASE"/>
    <property type="match status" value="1"/>
</dbReference>
<evidence type="ECO:0000313" key="4">
    <source>
        <dbReference type="Proteomes" id="UP000192796"/>
    </source>
</evidence>
<dbReference type="SUPFAM" id="SSF51556">
    <property type="entry name" value="Metallo-dependent hydrolases"/>
    <property type="match status" value="1"/>
</dbReference>
<sequence length="274" mass="32227">MIDAHAHFWKYDKKTYDWIDNSMKTLQQDYLPEHLSLVARRNNVDGVVAVQATQTELETHFLIELAKTHSIIKGVVGWIDLQAENIEERLRYFSQYPIIKGYRHVVQGEPGDFLYRENFRRGVAALQAYNYTYDILIYHHQLQPAIDFVKAMPAGMPFVIDHCAKPDIRHKNIDEWRRLMKEIATFPNVNCKLSGLFTEAAWKEWSAADFYPYLDVVFEAFGPNRLLFGSDWPVMLLSGIYIQWKSLLEKYMENYTPEDREKVFGLNAIQFYNL</sequence>
<keyword evidence="3" id="KW-0378">Hydrolase</keyword>
<dbReference type="Gene3D" id="3.20.20.140">
    <property type="entry name" value="Metal-dependent hydrolases"/>
    <property type="match status" value="1"/>
</dbReference>
<feature type="domain" description="Amidohydrolase-related" evidence="2">
    <location>
        <begin position="2"/>
        <end position="274"/>
    </location>
</feature>
<evidence type="ECO:0000259" key="2">
    <source>
        <dbReference type="Pfam" id="PF04909"/>
    </source>
</evidence>
<dbReference type="InterPro" id="IPR052350">
    <property type="entry name" value="Metallo-dep_Lactonases"/>
</dbReference>
<comment type="similarity">
    <text evidence="1">Belongs to the metallo-dependent hydrolases superfamily.</text>
</comment>
<protein>
    <submittedName>
        <fullName evidence="3">Amidohydrolase</fullName>
    </submittedName>
</protein>
<reference evidence="3 4" key="1">
    <citation type="submission" date="2016-03" db="EMBL/GenBank/DDBJ databases">
        <title>Niastella vici sp. nov., isolated from farmland soil.</title>
        <authorList>
            <person name="Chen L."/>
            <person name="Wang D."/>
            <person name="Yang S."/>
            <person name="Wang G."/>
        </authorList>
    </citation>
    <scope>NUCLEOTIDE SEQUENCE [LARGE SCALE GENOMIC DNA]</scope>
    <source>
        <strain evidence="3 4">DJ57</strain>
    </source>
</reference>
<gene>
    <name evidence="3" type="ORF">A3860_00870</name>
</gene>
<dbReference type="STRING" id="1703345.A3860_00870"/>
<keyword evidence="4" id="KW-1185">Reference proteome</keyword>
<comment type="caution">
    <text evidence="3">The sequence shown here is derived from an EMBL/GenBank/DDBJ whole genome shotgun (WGS) entry which is preliminary data.</text>
</comment>
<organism evidence="3 4">
    <name type="scientific">Niastella vici</name>
    <dbReference type="NCBI Taxonomy" id="1703345"/>
    <lineage>
        <taxon>Bacteria</taxon>
        <taxon>Pseudomonadati</taxon>
        <taxon>Bacteroidota</taxon>
        <taxon>Chitinophagia</taxon>
        <taxon>Chitinophagales</taxon>
        <taxon>Chitinophagaceae</taxon>
        <taxon>Niastella</taxon>
    </lineage>
</organism>
<dbReference type="AlphaFoldDB" id="A0A1V9G9Z2"/>
<evidence type="ECO:0000313" key="3">
    <source>
        <dbReference type="EMBL" id="OQP67443.1"/>
    </source>
</evidence>
<dbReference type="EMBL" id="LVYD01000001">
    <property type="protein sequence ID" value="OQP67443.1"/>
    <property type="molecule type" value="Genomic_DNA"/>
</dbReference>
<dbReference type="InterPro" id="IPR032466">
    <property type="entry name" value="Metal_Hydrolase"/>
</dbReference>
<dbReference type="InterPro" id="IPR006680">
    <property type="entry name" value="Amidohydro-rel"/>
</dbReference>
<dbReference type="Pfam" id="PF04909">
    <property type="entry name" value="Amidohydro_2"/>
    <property type="match status" value="1"/>
</dbReference>
<dbReference type="GO" id="GO:0016787">
    <property type="term" value="F:hydrolase activity"/>
    <property type="evidence" value="ECO:0007669"/>
    <property type="project" value="UniProtKB-KW"/>
</dbReference>
<evidence type="ECO:0000256" key="1">
    <source>
        <dbReference type="ARBA" id="ARBA00038310"/>
    </source>
</evidence>
<accession>A0A1V9G9Z2</accession>
<proteinExistence type="inferred from homology"/>
<dbReference type="Proteomes" id="UP000192796">
    <property type="component" value="Unassembled WGS sequence"/>
</dbReference>